<sequence>MVRSAWLGMRAAIGAELEEFGLSTPQYATLLIVQDHPGLSNADIGRKVSSSRQSANEMLAGLERNGLIVRRPHPADRRTQAIEITEDGRALLRRARLAVARRETDLEAGLDEEQRAAFRSWLRGISDACVPDEG</sequence>
<proteinExistence type="predicted"/>
<dbReference type="InterPro" id="IPR036390">
    <property type="entry name" value="WH_DNA-bd_sf"/>
</dbReference>
<dbReference type="Gene3D" id="1.10.10.10">
    <property type="entry name" value="Winged helix-like DNA-binding domain superfamily/Winged helix DNA-binding domain"/>
    <property type="match status" value="1"/>
</dbReference>
<keyword evidence="1" id="KW-0805">Transcription regulation</keyword>
<dbReference type="PRINTS" id="PR00598">
    <property type="entry name" value="HTHMARR"/>
</dbReference>
<dbReference type="PANTHER" id="PTHR33164">
    <property type="entry name" value="TRANSCRIPTIONAL REGULATOR, MARR FAMILY"/>
    <property type="match status" value="1"/>
</dbReference>
<evidence type="ECO:0000313" key="6">
    <source>
        <dbReference type="Proteomes" id="UP001049518"/>
    </source>
</evidence>
<keyword evidence="6" id="KW-1185">Reference proteome</keyword>
<name>A0ABX8RCD1_9ACTN</name>
<keyword evidence="3" id="KW-0804">Transcription</keyword>
<dbReference type="Pfam" id="PF01047">
    <property type="entry name" value="MarR"/>
    <property type="match status" value="1"/>
</dbReference>
<evidence type="ECO:0000259" key="4">
    <source>
        <dbReference type="PROSITE" id="PS50995"/>
    </source>
</evidence>
<organism evidence="5 6">
    <name type="scientific">Actinomadura graeca</name>
    <dbReference type="NCBI Taxonomy" id="2750812"/>
    <lineage>
        <taxon>Bacteria</taxon>
        <taxon>Bacillati</taxon>
        <taxon>Actinomycetota</taxon>
        <taxon>Actinomycetes</taxon>
        <taxon>Streptosporangiales</taxon>
        <taxon>Thermomonosporaceae</taxon>
        <taxon>Actinomadura</taxon>
    </lineage>
</organism>
<evidence type="ECO:0000256" key="1">
    <source>
        <dbReference type="ARBA" id="ARBA00023015"/>
    </source>
</evidence>
<dbReference type="PANTHER" id="PTHR33164:SF43">
    <property type="entry name" value="HTH-TYPE TRANSCRIPTIONAL REPRESSOR YETL"/>
    <property type="match status" value="1"/>
</dbReference>
<dbReference type="InterPro" id="IPR023187">
    <property type="entry name" value="Tscrpt_reg_MarR-type_CS"/>
</dbReference>
<dbReference type="PROSITE" id="PS01117">
    <property type="entry name" value="HTH_MARR_1"/>
    <property type="match status" value="1"/>
</dbReference>
<dbReference type="PROSITE" id="PS50995">
    <property type="entry name" value="HTH_MARR_2"/>
    <property type="match status" value="1"/>
</dbReference>
<dbReference type="SUPFAM" id="SSF46785">
    <property type="entry name" value="Winged helix' DNA-binding domain"/>
    <property type="match status" value="1"/>
</dbReference>
<protein>
    <submittedName>
        <fullName evidence="5">MarR family transcriptional regulator</fullName>
    </submittedName>
</protein>
<dbReference type="EMBL" id="CP059572">
    <property type="protein sequence ID" value="QXJ26678.1"/>
    <property type="molecule type" value="Genomic_DNA"/>
</dbReference>
<gene>
    <name evidence="5" type="ORF">AGRA3207_004527</name>
</gene>
<reference evidence="5" key="1">
    <citation type="submission" date="2020-07" db="EMBL/GenBank/DDBJ databases">
        <authorList>
            <person name="Tarantini F.S."/>
            <person name="Hong K.W."/>
            <person name="Chan K.G."/>
        </authorList>
    </citation>
    <scope>NUCLEOTIDE SEQUENCE</scope>
    <source>
        <strain evidence="5">32-07</strain>
    </source>
</reference>
<accession>A0ABX8RCD1</accession>
<evidence type="ECO:0000313" key="5">
    <source>
        <dbReference type="EMBL" id="QXJ26678.1"/>
    </source>
</evidence>
<keyword evidence="2" id="KW-0238">DNA-binding</keyword>
<dbReference type="Proteomes" id="UP001049518">
    <property type="component" value="Chromosome"/>
</dbReference>
<dbReference type="InterPro" id="IPR000835">
    <property type="entry name" value="HTH_MarR-typ"/>
</dbReference>
<evidence type="ECO:0000256" key="2">
    <source>
        <dbReference type="ARBA" id="ARBA00023125"/>
    </source>
</evidence>
<dbReference type="InterPro" id="IPR039422">
    <property type="entry name" value="MarR/SlyA-like"/>
</dbReference>
<evidence type="ECO:0000256" key="3">
    <source>
        <dbReference type="ARBA" id="ARBA00023163"/>
    </source>
</evidence>
<dbReference type="InterPro" id="IPR036388">
    <property type="entry name" value="WH-like_DNA-bd_sf"/>
</dbReference>
<dbReference type="SMART" id="SM00347">
    <property type="entry name" value="HTH_MARR"/>
    <property type="match status" value="1"/>
</dbReference>
<feature type="domain" description="HTH marR-type" evidence="4">
    <location>
        <begin position="1"/>
        <end position="127"/>
    </location>
</feature>